<accession>A0AAE1CVN9</accession>
<sequence>MCCVFKPLVQGGRINSGAVGDIQVDSGDEISVQSLVILLSLHVELHHPLTRSTTADGAVSQLACSNTKLLGLH</sequence>
<reference evidence="1" key="1">
    <citation type="journal article" date="2023" name="G3 (Bethesda)">
        <title>A reference genome for the long-term kleptoplast-retaining sea slug Elysia crispata morphotype clarki.</title>
        <authorList>
            <person name="Eastman K.E."/>
            <person name="Pendleton A.L."/>
            <person name="Shaikh M.A."/>
            <person name="Suttiyut T."/>
            <person name="Ogas R."/>
            <person name="Tomko P."/>
            <person name="Gavelis G."/>
            <person name="Widhalm J.R."/>
            <person name="Wisecaver J.H."/>
        </authorList>
    </citation>
    <scope>NUCLEOTIDE SEQUENCE</scope>
    <source>
        <strain evidence="1">ECLA1</strain>
    </source>
</reference>
<dbReference type="AlphaFoldDB" id="A0AAE1CVN9"/>
<name>A0AAE1CVN9_9GAST</name>
<dbReference type="EMBL" id="JAWDGP010006599">
    <property type="protein sequence ID" value="KAK3738324.1"/>
    <property type="molecule type" value="Genomic_DNA"/>
</dbReference>
<protein>
    <submittedName>
        <fullName evidence="1">Uncharacterized protein</fullName>
    </submittedName>
</protein>
<proteinExistence type="predicted"/>
<keyword evidence="2" id="KW-1185">Reference proteome</keyword>
<evidence type="ECO:0000313" key="2">
    <source>
        <dbReference type="Proteomes" id="UP001283361"/>
    </source>
</evidence>
<gene>
    <name evidence="1" type="ORF">RRG08_039731</name>
</gene>
<organism evidence="1 2">
    <name type="scientific">Elysia crispata</name>
    <name type="common">lettuce slug</name>
    <dbReference type="NCBI Taxonomy" id="231223"/>
    <lineage>
        <taxon>Eukaryota</taxon>
        <taxon>Metazoa</taxon>
        <taxon>Spiralia</taxon>
        <taxon>Lophotrochozoa</taxon>
        <taxon>Mollusca</taxon>
        <taxon>Gastropoda</taxon>
        <taxon>Heterobranchia</taxon>
        <taxon>Euthyneura</taxon>
        <taxon>Panpulmonata</taxon>
        <taxon>Sacoglossa</taxon>
        <taxon>Placobranchoidea</taxon>
        <taxon>Plakobranchidae</taxon>
        <taxon>Elysia</taxon>
    </lineage>
</organism>
<dbReference type="Proteomes" id="UP001283361">
    <property type="component" value="Unassembled WGS sequence"/>
</dbReference>
<evidence type="ECO:0000313" key="1">
    <source>
        <dbReference type="EMBL" id="KAK3738324.1"/>
    </source>
</evidence>
<comment type="caution">
    <text evidence="1">The sequence shown here is derived from an EMBL/GenBank/DDBJ whole genome shotgun (WGS) entry which is preliminary data.</text>
</comment>